<dbReference type="GO" id="GO:0005886">
    <property type="term" value="C:plasma membrane"/>
    <property type="evidence" value="ECO:0007669"/>
    <property type="project" value="UniProtKB-SubCell"/>
</dbReference>
<evidence type="ECO:0000256" key="3">
    <source>
        <dbReference type="ARBA" id="ARBA00022692"/>
    </source>
</evidence>
<keyword evidence="2" id="KW-0813">Transport</keyword>
<evidence type="ECO:0000259" key="7">
    <source>
        <dbReference type="PROSITE" id="PS50850"/>
    </source>
</evidence>
<keyword evidence="5 6" id="KW-0472">Membrane</keyword>
<accession>A0AAJ5ZUN1</accession>
<dbReference type="GO" id="GO:0022857">
    <property type="term" value="F:transmembrane transporter activity"/>
    <property type="evidence" value="ECO:0007669"/>
    <property type="project" value="InterPro"/>
</dbReference>
<feature type="transmembrane region" description="Helical" evidence="6">
    <location>
        <begin position="15"/>
        <end position="34"/>
    </location>
</feature>
<sequence length="98" mass="9786">MLAGRARDAVGRKQLFEVGLVIFGLASLAVGLAQTAPLLVVGRAVQGIGAAIIAPTSLAILMDTYQGRNLTKAIGYYGAMAGVGASLGLVLGGCLPTS</sequence>
<evidence type="ECO:0000313" key="9">
    <source>
        <dbReference type="Proteomes" id="UP001218104"/>
    </source>
</evidence>
<dbReference type="PROSITE" id="PS50850">
    <property type="entry name" value="MFS"/>
    <property type="match status" value="1"/>
</dbReference>
<feature type="domain" description="Major facilitator superfamily (MFS) profile" evidence="7">
    <location>
        <begin position="1"/>
        <end position="98"/>
    </location>
</feature>
<name>A0AAJ5ZUN1_LIMFE</name>
<protein>
    <submittedName>
        <fullName evidence="8">MFS transporter</fullName>
    </submittedName>
</protein>
<dbReference type="InterPro" id="IPR011701">
    <property type="entry name" value="MFS"/>
</dbReference>
<keyword evidence="4 6" id="KW-1133">Transmembrane helix</keyword>
<dbReference type="SUPFAM" id="SSF103473">
    <property type="entry name" value="MFS general substrate transporter"/>
    <property type="match status" value="1"/>
</dbReference>
<dbReference type="Pfam" id="PF07690">
    <property type="entry name" value="MFS_1"/>
    <property type="match status" value="1"/>
</dbReference>
<dbReference type="EMBL" id="CP121468">
    <property type="protein sequence ID" value="WFR88285.1"/>
    <property type="molecule type" value="Genomic_DNA"/>
</dbReference>
<dbReference type="Proteomes" id="UP001218104">
    <property type="component" value="Chromosome"/>
</dbReference>
<dbReference type="InterPro" id="IPR036259">
    <property type="entry name" value="MFS_trans_sf"/>
</dbReference>
<dbReference type="Gene3D" id="1.20.1720.10">
    <property type="entry name" value="Multidrug resistance protein D"/>
    <property type="match status" value="1"/>
</dbReference>
<feature type="transmembrane region" description="Helical" evidence="6">
    <location>
        <begin position="40"/>
        <end position="62"/>
    </location>
</feature>
<evidence type="ECO:0000313" key="8">
    <source>
        <dbReference type="EMBL" id="WFR88285.1"/>
    </source>
</evidence>
<evidence type="ECO:0000256" key="5">
    <source>
        <dbReference type="ARBA" id="ARBA00023136"/>
    </source>
</evidence>
<comment type="subcellular location">
    <subcellularLocation>
        <location evidence="1">Cell membrane</location>
        <topology evidence="1">Multi-pass membrane protein</topology>
    </subcellularLocation>
</comment>
<evidence type="ECO:0000256" key="2">
    <source>
        <dbReference type="ARBA" id="ARBA00022448"/>
    </source>
</evidence>
<dbReference type="InterPro" id="IPR020846">
    <property type="entry name" value="MFS_dom"/>
</dbReference>
<evidence type="ECO:0000256" key="1">
    <source>
        <dbReference type="ARBA" id="ARBA00004651"/>
    </source>
</evidence>
<proteinExistence type="predicted"/>
<dbReference type="PANTHER" id="PTHR42718">
    <property type="entry name" value="MAJOR FACILITATOR SUPERFAMILY MULTIDRUG TRANSPORTER MFSC"/>
    <property type="match status" value="1"/>
</dbReference>
<keyword evidence="3 6" id="KW-0812">Transmembrane</keyword>
<dbReference type="AlphaFoldDB" id="A0AAJ5ZUN1"/>
<organism evidence="8 9">
    <name type="scientific">Limosilactobacillus fermentum</name>
    <name type="common">Lactobacillus fermentum</name>
    <dbReference type="NCBI Taxonomy" id="1613"/>
    <lineage>
        <taxon>Bacteria</taxon>
        <taxon>Bacillati</taxon>
        <taxon>Bacillota</taxon>
        <taxon>Bacilli</taxon>
        <taxon>Lactobacillales</taxon>
        <taxon>Lactobacillaceae</taxon>
        <taxon>Limosilactobacillus</taxon>
    </lineage>
</organism>
<evidence type="ECO:0000256" key="4">
    <source>
        <dbReference type="ARBA" id="ARBA00022989"/>
    </source>
</evidence>
<evidence type="ECO:0000256" key="6">
    <source>
        <dbReference type="SAM" id="Phobius"/>
    </source>
</evidence>
<dbReference type="PANTHER" id="PTHR42718:SF9">
    <property type="entry name" value="MAJOR FACILITATOR SUPERFAMILY MULTIDRUG TRANSPORTER MFSC"/>
    <property type="match status" value="1"/>
</dbReference>
<reference evidence="8" key="1">
    <citation type="submission" date="2023-04" db="EMBL/GenBank/DDBJ databases">
        <title>Genomic of Limosilactobacillus fermentum MSJK0025.</title>
        <authorList>
            <person name="Yang S."/>
        </authorList>
    </citation>
    <scope>NUCLEOTIDE SEQUENCE</scope>
    <source>
        <strain evidence="8">MSJK0025</strain>
    </source>
</reference>
<gene>
    <name evidence="8" type="ORF">P8634_05405</name>
</gene>
<feature type="transmembrane region" description="Helical" evidence="6">
    <location>
        <begin position="74"/>
        <end position="93"/>
    </location>
</feature>